<dbReference type="Pfam" id="PF04717">
    <property type="entry name" value="Phage_base_V"/>
    <property type="match status" value="1"/>
</dbReference>
<proteinExistence type="predicted"/>
<gene>
    <name evidence="2" type="ordered locus">AciX9_2452</name>
</gene>
<organism evidence="3">
    <name type="scientific">Granulicella tundricola (strain ATCC BAA-1859 / DSM 23138 / MP5ACTX9)</name>
    <dbReference type="NCBI Taxonomy" id="1198114"/>
    <lineage>
        <taxon>Bacteria</taxon>
        <taxon>Pseudomonadati</taxon>
        <taxon>Acidobacteriota</taxon>
        <taxon>Terriglobia</taxon>
        <taxon>Terriglobales</taxon>
        <taxon>Acidobacteriaceae</taxon>
        <taxon>Granulicella</taxon>
    </lineage>
</organism>
<dbReference type="eggNOG" id="COG3501">
    <property type="taxonomic scope" value="Bacteria"/>
</dbReference>
<dbReference type="PaxDb" id="1198114-AciX9_2452"/>
<dbReference type="EMBL" id="CP002480">
    <property type="protein sequence ID" value="ADW69487.1"/>
    <property type="molecule type" value="Genomic_DNA"/>
</dbReference>
<evidence type="ECO:0000313" key="2">
    <source>
        <dbReference type="EMBL" id="ADW69487.1"/>
    </source>
</evidence>
<reference evidence="3" key="1">
    <citation type="submission" date="2011-01" db="EMBL/GenBank/DDBJ databases">
        <title>Complete sequence of chromosome of Acidobacterium sp. MP5ACTX9.</title>
        <authorList>
            <consortium name="US DOE Joint Genome Institute"/>
            <person name="Lucas S."/>
            <person name="Copeland A."/>
            <person name="Lapidus A."/>
            <person name="Cheng J.-F."/>
            <person name="Goodwin L."/>
            <person name="Pitluck S."/>
            <person name="Teshima H."/>
            <person name="Detter J.C."/>
            <person name="Han C."/>
            <person name="Tapia R."/>
            <person name="Land M."/>
            <person name="Hauser L."/>
            <person name="Kyrpides N."/>
            <person name="Ivanova N."/>
            <person name="Ovchinnikova G."/>
            <person name="Pagani I."/>
            <person name="Rawat S.R."/>
            <person name="Mannisto M."/>
            <person name="Haggblom M.M."/>
            <person name="Woyke T."/>
        </authorList>
    </citation>
    <scope>NUCLEOTIDE SEQUENCE [LARGE SCALE GENOMIC DNA]</scope>
    <source>
        <strain evidence="3">MP5ACTX9</strain>
    </source>
</reference>
<evidence type="ECO:0000313" key="3">
    <source>
        <dbReference type="Proteomes" id="UP000000343"/>
    </source>
</evidence>
<dbReference type="InterPro" id="IPR006531">
    <property type="entry name" value="Gp5/Vgr_OB"/>
</dbReference>
<evidence type="ECO:0000259" key="1">
    <source>
        <dbReference type="Pfam" id="PF04717"/>
    </source>
</evidence>
<feature type="domain" description="Gp5/Type VI secretion system Vgr protein OB-fold" evidence="1">
    <location>
        <begin position="15"/>
        <end position="91"/>
    </location>
</feature>
<dbReference type="RefSeq" id="WP_013580803.1">
    <property type="nucleotide sequence ID" value="NC_015064.1"/>
</dbReference>
<sequence>MTMTGTEGRFFGKFRGTVVNNVDPLFMGRLLVECPDVLSLAPSSWALPCTPLAGPTGTGAGAYLVPAIGTGVWVEFEKGDPEYPIWAGCRWGSSSDVPPLALVGLPVSPSIVFQTIGQNTLMMSDVPGPLGGILLKGTTGALISITELGITISNGQGASISMIGPTVTVNAGALVVT</sequence>
<dbReference type="HOGENOM" id="CLU_019505_1_0_0"/>
<dbReference type="KEGG" id="acm:AciX9_2452"/>
<protein>
    <recommendedName>
        <fullName evidence="1">Gp5/Type VI secretion system Vgr protein OB-fold domain-containing protein</fullName>
    </recommendedName>
</protein>
<name>E8X5E0_GRATM</name>
<dbReference type="SUPFAM" id="SSF69255">
    <property type="entry name" value="gp5 N-terminal domain-like"/>
    <property type="match status" value="1"/>
</dbReference>
<dbReference type="Gene3D" id="2.40.50.230">
    <property type="entry name" value="Gp5 N-terminal domain"/>
    <property type="match status" value="1"/>
</dbReference>
<dbReference type="Proteomes" id="UP000000343">
    <property type="component" value="Chromosome"/>
</dbReference>
<dbReference type="STRING" id="1198114.AciX9_2452"/>
<keyword evidence="3" id="KW-1185">Reference proteome</keyword>
<dbReference type="AlphaFoldDB" id="E8X5E0"/>
<dbReference type="InterPro" id="IPR037026">
    <property type="entry name" value="Vgr_OB-fold_dom_sf"/>
</dbReference>
<accession>E8X5E0</accession>